<feature type="active site" evidence="5 6">
    <location>
        <position position="248"/>
    </location>
</feature>
<gene>
    <name evidence="8" type="ORF">GDO81_001484</name>
</gene>
<evidence type="ECO:0000313" key="9">
    <source>
        <dbReference type="Proteomes" id="UP000824782"/>
    </source>
</evidence>
<dbReference type="PROSITE" id="PS50203">
    <property type="entry name" value="CALPAIN_CAT"/>
    <property type="match status" value="1"/>
</dbReference>
<evidence type="ECO:0000256" key="3">
    <source>
        <dbReference type="ARBA" id="ARBA00022801"/>
    </source>
</evidence>
<feature type="domain" description="Calpain catalytic" evidence="7">
    <location>
        <begin position="8"/>
        <end position="302"/>
    </location>
</feature>
<keyword evidence="3 6" id="KW-0378">Hydrolase</keyword>
<evidence type="ECO:0000256" key="2">
    <source>
        <dbReference type="ARBA" id="ARBA00022670"/>
    </source>
</evidence>
<dbReference type="GO" id="GO:0004198">
    <property type="term" value="F:calcium-dependent cysteine-type endopeptidase activity"/>
    <property type="evidence" value="ECO:0007669"/>
    <property type="project" value="InterPro"/>
</dbReference>
<dbReference type="SMART" id="SM00230">
    <property type="entry name" value="CysPc"/>
    <property type="match status" value="1"/>
</dbReference>
<evidence type="ECO:0000259" key="7">
    <source>
        <dbReference type="PROSITE" id="PS50203"/>
    </source>
</evidence>
<evidence type="ECO:0000256" key="4">
    <source>
        <dbReference type="ARBA" id="ARBA00022807"/>
    </source>
</evidence>
<evidence type="ECO:0000256" key="5">
    <source>
        <dbReference type="PIRSR" id="PIRSR622684-1"/>
    </source>
</evidence>
<evidence type="ECO:0000313" key="8">
    <source>
        <dbReference type="EMBL" id="KAG8595299.1"/>
    </source>
</evidence>
<keyword evidence="2 6" id="KW-0645">Protease</keyword>
<dbReference type="PROSITE" id="PS00139">
    <property type="entry name" value="THIOL_PROTEASE_CYS"/>
    <property type="match status" value="1"/>
</dbReference>
<dbReference type="Proteomes" id="UP000824782">
    <property type="component" value="Unassembled WGS sequence"/>
</dbReference>
<dbReference type="CDD" id="cd00044">
    <property type="entry name" value="CysPc"/>
    <property type="match status" value="1"/>
</dbReference>
<dbReference type="InterPro" id="IPR038765">
    <property type="entry name" value="Papain-like_cys_pep_sf"/>
</dbReference>
<keyword evidence="9" id="KW-1185">Reference proteome</keyword>
<comment type="caution">
    <text evidence="8">The sequence shown here is derived from an EMBL/GenBank/DDBJ whole genome shotgun (WGS) entry which is preliminary data.</text>
</comment>
<dbReference type="PANTHER" id="PTHR10183">
    <property type="entry name" value="CALPAIN"/>
    <property type="match status" value="1"/>
</dbReference>
<dbReference type="GO" id="GO:0006508">
    <property type="term" value="P:proteolysis"/>
    <property type="evidence" value="ECO:0007669"/>
    <property type="project" value="UniProtKB-KW"/>
</dbReference>
<comment type="similarity">
    <text evidence="1">Belongs to the peptidase C2 family.</text>
</comment>
<evidence type="ECO:0000256" key="1">
    <source>
        <dbReference type="ARBA" id="ARBA00007623"/>
    </source>
</evidence>
<dbReference type="PRINTS" id="PR00704">
    <property type="entry name" value="CALPAIN"/>
</dbReference>
<dbReference type="PANTHER" id="PTHR10183:SF30">
    <property type="entry name" value="CALPAIN-10"/>
    <property type="match status" value="1"/>
</dbReference>
<dbReference type="InterPro" id="IPR001300">
    <property type="entry name" value="Peptidase_C2_calpain_cat"/>
</dbReference>
<reference evidence="8" key="1">
    <citation type="thesis" date="2020" institute="ProQuest LLC" country="789 East Eisenhower Parkway, Ann Arbor, MI, USA">
        <title>Comparative Genomics and Chromosome Evolution.</title>
        <authorList>
            <person name="Mudd A.B."/>
        </authorList>
    </citation>
    <scope>NUCLEOTIDE SEQUENCE</scope>
    <source>
        <strain evidence="8">237g6f4</strain>
        <tissue evidence="8">Blood</tissue>
    </source>
</reference>
<dbReference type="InterPro" id="IPR022684">
    <property type="entry name" value="Calpain_cysteine_protease"/>
</dbReference>
<dbReference type="InterPro" id="IPR000169">
    <property type="entry name" value="Pept_cys_AS"/>
</dbReference>
<dbReference type="Pfam" id="PF00648">
    <property type="entry name" value="Peptidase_C2"/>
    <property type="match status" value="1"/>
</dbReference>
<dbReference type="Gene3D" id="3.90.70.10">
    <property type="entry name" value="Cysteine proteinases"/>
    <property type="match status" value="1"/>
</dbReference>
<dbReference type="SUPFAM" id="SSF54001">
    <property type="entry name" value="Cysteine proteinases"/>
    <property type="match status" value="1"/>
</dbReference>
<proteinExistence type="inferred from homology"/>
<name>A0AAV7DCS0_ENGPU</name>
<accession>A0AAV7DCS0</accession>
<organism evidence="8 9">
    <name type="scientific">Engystomops pustulosus</name>
    <name type="common">Tungara frog</name>
    <name type="synonym">Physalaemus pustulosus</name>
    <dbReference type="NCBI Taxonomy" id="76066"/>
    <lineage>
        <taxon>Eukaryota</taxon>
        <taxon>Metazoa</taxon>
        <taxon>Chordata</taxon>
        <taxon>Craniata</taxon>
        <taxon>Vertebrata</taxon>
        <taxon>Euteleostomi</taxon>
        <taxon>Amphibia</taxon>
        <taxon>Batrachia</taxon>
        <taxon>Anura</taxon>
        <taxon>Neobatrachia</taxon>
        <taxon>Hyloidea</taxon>
        <taxon>Leptodactylidae</taxon>
        <taxon>Leiuperinae</taxon>
        <taxon>Engystomops</taxon>
    </lineage>
</organism>
<evidence type="ECO:0000256" key="6">
    <source>
        <dbReference type="PROSITE-ProRule" id="PRU00239"/>
    </source>
</evidence>
<sequence length="319" mass="36016">MPPPGTGLFVDPEFPACVSSLVGAGDSPLPPLCERITWRRPQEICAAPRLFPEDSRDALGAQGILGDCWFICACSALQKSPALLQHVFPAGQYTWEDQGYTGRFTCRFWRFGRWVDVTIDDRLPCLGHKLCFSHCQDHGAFWLPLLEKAYAKLHGSYEALWAGQVVDALVDLTGGLVERWSLELANESFKEEMICRMLDLKEHCAMSCSVHKREGSGDLGQFHAFTITDIQQGFTKDGQSLLLFRVHNPWGRSCWEGSWGQSGDNWALMDQVESSRFLTQIQDGEFWVEKAEFFREFHEVTLAFPVVKKLCIQSIWTGG</sequence>
<keyword evidence="4 6" id="KW-0788">Thiol protease</keyword>
<dbReference type="EMBL" id="WNYA01000001">
    <property type="protein sequence ID" value="KAG8595299.1"/>
    <property type="molecule type" value="Genomic_DNA"/>
</dbReference>
<dbReference type="GO" id="GO:0005737">
    <property type="term" value="C:cytoplasm"/>
    <property type="evidence" value="ECO:0007669"/>
    <property type="project" value="TreeGrafter"/>
</dbReference>
<protein>
    <recommendedName>
        <fullName evidence="7">Calpain catalytic domain-containing protein</fullName>
    </recommendedName>
</protein>
<feature type="active site" evidence="5 6">
    <location>
        <position position="68"/>
    </location>
</feature>
<dbReference type="AlphaFoldDB" id="A0AAV7DCS0"/>
<feature type="active site" evidence="5 6">
    <location>
        <position position="223"/>
    </location>
</feature>